<evidence type="ECO:0000313" key="10">
    <source>
        <dbReference type="EMBL" id="MDP4537492.1"/>
    </source>
</evidence>
<reference evidence="10 11" key="1">
    <citation type="submission" date="2023-08" db="EMBL/GenBank/DDBJ databases">
        <authorList>
            <person name="Joshi A."/>
            <person name="Thite S."/>
        </authorList>
    </citation>
    <scope>NUCLEOTIDE SEQUENCE [LARGE SCALE GENOMIC DNA]</scope>
    <source>
        <strain evidence="10 11">AC40</strain>
    </source>
</reference>
<protein>
    <recommendedName>
        <fullName evidence="9">Protein translocase subunit SecE</fullName>
    </recommendedName>
</protein>
<keyword evidence="11" id="KW-1185">Reference proteome</keyword>
<keyword evidence="8 9" id="KW-0472">Membrane</keyword>
<comment type="subcellular location">
    <subcellularLocation>
        <location evidence="1">Membrane</location>
    </subcellularLocation>
</comment>
<keyword evidence="3 9" id="KW-1003">Cell membrane</keyword>
<dbReference type="InterPro" id="IPR038379">
    <property type="entry name" value="SecE_sf"/>
</dbReference>
<name>A0ABT9H2E5_9GAMM</name>
<accession>A0ABT9H2E5</accession>
<feature type="transmembrane region" description="Helical" evidence="9">
    <location>
        <begin position="15"/>
        <end position="34"/>
    </location>
</feature>
<comment type="subunit">
    <text evidence="9">Component of the Sec protein translocase complex. Heterotrimer consisting of SecY, SecE and SecG subunits. The heterotrimers can form oligomers, although 1 heterotrimer is thought to be able to translocate proteins. Interacts with the ribosome. Interacts with SecDF, and other proteins may be involved. Interacts with SecA.</text>
</comment>
<dbReference type="NCBIfam" id="TIGR00964">
    <property type="entry name" value="secE_bact"/>
    <property type="match status" value="1"/>
</dbReference>
<evidence type="ECO:0000256" key="7">
    <source>
        <dbReference type="ARBA" id="ARBA00023010"/>
    </source>
</evidence>
<gene>
    <name evidence="9 10" type="primary">secE</name>
    <name evidence="10" type="ORF">Q3O60_14990</name>
</gene>
<keyword evidence="7 9" id="KW-0811">Translocation</keyword>
<feature type="transmembrane region" description="Helical" evidence="9">
    <location>
        <begin position="41"/>
        <end position="59"/>
    </location>
</feature>
<comment type="similarity">
    <text evidence="9">Belongs to the SecE/SEC61-gamma family.</text>
</comment>
<evidence type="ECO:0000256" key="1">
    <source>
        <dbReference type="ARBA" id="ARBA00004370"/>
    </source>
</evidence>
<keyword evidence="6 9" id="KW-1133">Transmembrane helix</keyword>
<evidence type="ECO:0000256" key="2">
    <source>
        <dbReference type="ARBA" id="ARBA00022448"/>
    </source>
</evidence>
<dbReference type="InterPro" id="IPR005807">
    <property type="entry name" value="SecE_bac"/>
</dbReference>
<evidence type="ECO:0000313" key="11">
    <source>
        <dbReference type="Proteomes" id="UP001231616"/>
    </source>
</evidence>
<organism evidence="10 11">
    <name type="scientific">Alkalimonas collagenimarina</name>
    <dbReference type="NCBI Taxonomy" id="400390"/>
    <lineage>
        <taxon>Bacteria</taxon>
        <taxon>Pseudomonadati</taxon>
        <taxon>Pseudomonadota</taxon>
        <taxon>Gammaproteobacteria</taxon>
        <taxon>Alkalimonas</taxon>
    </lineage>
</organism>
<dbReference type="Proteomes" id="UP001231616">
    <property type="component" value="Unassembled WGS sequence"/>
</dbReference>
<evidence type="ECO:0000256" key="6">
    <source>
        <dbReference type="ARBA" id="ARBA00022989"/>
    </source>
</evidence>
<dbReference type="Pfam" id="PF00584">
    <property type="entry name" value="SecE"/>
    <property type="match status" value="1"/>
</dbReference>
<evidence type="ECO:0000256" key="5">
    <source>
        <dbReference type="ARBA" id="ARBA00022927"/>
    </source>
</evidence>
<feature type="transmembrane region" description="Helical" evidence="9">
    <location>
        <begin position="92"/>
        <end position="113"/>
    </location>
</feature>
<dbReference type="Gene3D" id="1.20.5.1030">
    <property type="entry name" value="Preprotein translocase secy subunit"/>
    <property type="match status" value="1"/>
</dbReference>
<dbReference type="HAMAP" id="MF_00422">
    <property type="entry name" value="SecE"/>
    <property type="match status" value="1"/>
</dbReference>
<evidence type="ECO:0000256" key="3">
    <source>
        <dbReference type="ARBA" id="ARBA00022475"/>
    </source>
</evidence>
<comment type="caution">
    <text evidence="10">The sequence shown here is derived from an EMBL/GenBank/DDBJ whole genome shotgun (WGS) entry which is preliminary data.</text>
</comment>
<dbReference type="EMBL" id="JAUZVZ010000026">
    <property type="protein sequence ID" value="MDP4537492.1"/>
    <property type="molecule type" value="Genomic_DNA"/>
</dbReference>
<keyword evidence="4 9" id="KW-0812">Transmembrane</keyword>
<comment type="caution">
    <text evidence="9">Lacks conserved residue(s) required for the propagation of feature annotation.</text>
</comment>
<evidence type="ECO:0000256" key="9">
    <source>
        <dbReference type="HAMAP-Rule" id="MF_00422"/>
    </source>
</evidence>
<dbReference type="RefSeq" id="WP_305894755.1">
    <property type="nucleotide sequence ID" value="NZ_JAUZVZ010000026.1"/>
</dbReference>
<dbReference type="InterPro" id="IPR001901">
    <property type="entry name" value="Translocase_SecE/Sec61-g"/>
</dbReference>
<dbReference type="PRINTS" id="PR01650">
    <property type="entry name" value="SECETRNLCASE"/>
</dbReference>
<keyword evidence="2 9" id="KW-0813">Transport</keyword>
<proteinExistence type="inferred from homology"/>
<dbReference type="NCBIfam" id="NF004372">
    <property type="entry name" value="PRK05740.1-2"/>
    <property type="match status" value="1"/>
</dbReference>
<dbReference type="PANTHER" id="PTHR33910:SF1">
    <property type="entry name" value="PROTEIN TRANSLOCASE SUBUNIT SECE"/>
    <property type="match status" value="1"/>
</dbReference>
<sequence length="124" mass="13422">MSATSESPKSSLDTVKWLVVFVLLSLIVLGNYMFEFSTLERAVALVALIAAAGLVAAQTTKGKTFIGFAKDARTEVRKVVWPTRQETTQTTIIVMVATLIVGLMLWGLDAILLRVVSFFTGLGV</sequence>
<keyword evidence="5 9" id="KW-0653">Protein transport</keyword>
<comment type="function">
    <text evidence="9">Essential subunit of the Sec protein translocation channel SecYEG. Clamps together the 2 halves of SecY. May contact the channel plug during translocation.</text>
</comment>
<dbReference type="PANTHER" id="PTHR33910">
    <property type="entry name" value="PROTEIN TRANSLOCASE SUBUNIT SECE"/>
    <property type="match status" value="1"/>
</dbReference>
<evidence type="ECO:0000256" key="4">
    <source>
        <dbReference type="ARBA" id="ARBA00022692"/>
    </source>
</evidence>
<evidence type="ECO:0000256" key="8">
    <source>
        <dbReference type="ARBA" id="ARBA00023136"/>
    </source>
</evidence>